<dbReference type="HOGENOM" id="CLU_1496491_0_0_1"/>
<name>E5A192_LEPMJ</name>
<proteinExistence type="predicted"/>
<keyword evidence="2" id="KW-1185">Reference proteome</keyword>
<dbReference type="Proteomes" id="UP000002668">
    <property type="component" value="Genome"/>
</dbReference>
<accession>E5A192</accession>
<dbReference type="AlphaFoldDB" id="E5A192"/>
<sequence length="180" mass="19684">MQGRAAGFRSKEHLLICKLLQAASLQKSSPPLAAPVRIQSFFFSFSLFLPSFLPSFLPVHVPCPSTCTTHMADHVPVLATEEDKQVSRISCPRYMSHTYKQPWRGGMAGAGGRYGWRESANAMLSRTAGVGNHVGRWEVGRKEQAEPPGFVIAEAAHAGSPKKTWLDPSVPFGPGNRHQC</sequence>
<reference evidence="2" key="1">
    <citation type="journal article" date="2011" name="Nat. Commun.">
        <title>Effector diversification within compartments of the Leptosphaeria maculans genome affected by Repeat-Induced Point mutations.</title>
        <authorList>
            <person name="Rouxel T."/>
            <person name="Grandaubert J."/>
            <person name="Hane J.K."/>
            <person name="Hoede C."/>
            <person name="van de Wouw A.P."/>
            <person name="Couloux A."/>
            <person name="Dominguez V."/>
            <person name="Anthouard V."/>
            <person name="Bally P."/>
            <person name="Bourras S."/>
            <person name="Cozijnsen A.J."/>
            <person name="Ciuffetti L.M."/>
            <person name="Degrave A."/>
            <person name="Dilmaghani A."/>
            <person name="Duret L."/>
            <person name="Fudal I."/>
            <person name="Goodwin S.B."/>
            <person name="Gout L."/>
            <person name="Glaser N."/>
            <person name="Linglin J."/>
            <person name="Kema G.H.J."/>
            <person name="Lapalu N."/>
            <person name="Lawrence C.B."/>
            <person name="May K."/>
            <person name="Meyer M."/>
            <person name="Ollivier B."/>
            <person name="Poulain J."/>
            <person name="Schoch C.L."/>
            <person name="Simon A."/>
            <person name="Spatafora J.W."/>
            <person name="Stachowiak A."/>
            <person name="Turgeon B.G."/>
            <person name="Tyler B.M."/>
            <person name="Vincent D."/>
            <person name="Weissenbach J."/>
            <person name="Amselem J."/>
            <person name="Quesneville H."/>
            <person name="Oliver R.P."/>
            <person name="Wincker P."/>
            <person name="Balesdent M.-H."/>
            <person name="Howlett B.J."/>
        </authorList>
    </citation>
    <scope>NUCLEOTIDE SEQUENCE [LARGE SCALE GENOMIC DNA]</scope>
    <source>
        <strain evidence="2">JN3 / isolate v23.1.3 / race Av1-4-5-6-7-8</strain>
    </source>
</reference>
<protein>
    <submittedName>
        <fullName evidence="1">Predicted protein</fullName>
    </submittedName>
</protein>
<dbReference type="EMBL" id="FP929131">
    <property type="protein sequence ID" value="CBX97356.1"/>
    <property type="molecule type" value="Genomic_DNA"/>
</dbReference>
<gene>
    <name evidence="1" type="ORF">LEMA_P104870.1</name>
</gene>
<organism evidence="2">
    <name type="scientific">Leptosphaeria maculans (strain JN3 / isolate v23.1.3 / race Av1-4-5-6-7-8)</name>
    <name type="common">Blackleg fungus</name>
    <name type="synonym">Phoma lingam</name>
    <dbReference type="NCBI Taxonomy" id="985895"/>
    <lineage>
        <taxon>Eukaryota</taxon>
        <taxon>Fungi</taxon>
        <taxon>Dikarya</taxon>
        <taxon>Ascomycota</taxon>
        <taxon>Pezizomycotina</taxon>
        <taxon>Dothideomycetes</taxon>
        <taxon>Pleosporomycetidae</taxon>
        <taxon>Pleosporales</taxon>
        <taxon>Pleosporineae</taxon>
        <taxon>Leptosphaeriaceae</taxon>
        <taxon>Plenodomus</taxon>
        <taxon>Plenodomus lingam/Leptosphaeria maculans species complex</taxon>
    </lineage>
</organism>
<evidence type="ECO:0000313" key="1">
    <source>
        <dbReference type="EMBL" id="CBX97356.1"/>
    </source>
</evidence>
<dbReference type="VEuPathDB" id="FungiDB:LEMA_P104870.1"/>
<dbReference type="InParanoid" id="E5A192"/>
<evidence type="ECO:0000313" key="2">
    <source>
        <dbReference type="Proteomes" id="UP000002668"/>
    </source>
</evidence>